<evidence type="ECO:0000313" key="4">
    <source>
        <dbReference type="EMBL" id="MSS77751.1"/>
    </source>
</evidence>
<dbReference type="Proteomes" id="UP000441925">
    <property type="component" value="Unassembled WGS sequence"/>
</dbReference>
<dbReference type="SUPFAM" id="SSF46689">
    <property type="entry name" value="Homeodomain-like"/>
    <property type="match status" value="1"/>
</dbReference>
<comment type="caution">
    <text evidence="4">The sequence shown here is derived from an EMBL/GenBank/DDBJ whole genome shotgun (WGS) entry which is preliminary data.</text>
</comment>
<dbReference type="InterPro" id="IPR050624">
    <property type="entry name" value="HTH-type_Tx_Regulator"/>
</dbReference>
<dbReference type="RefSeq" id="WP_154540211.1">
    <property type="nucleotide sequence ID" value="NZ_VULQ01000004.1"/>
</dbReference>
<feature type="DNA-binding region" description="H-T-H motif" evidence="2">
    <location>
        <begin position="31"/>
        <end position="50"/>
    </location>
</feature>
<dbReference type="InterPro" id="IPR037883">
    <property type="entry name" value="Knr4/Smi1-like_sf"/>
</dbReference>
<proteinExistence type="predicted"/>
<keyword evidence="1 2" id="KW-0238">DNA-binding</keyword>
<evidence type="ECO:0000256" key="1">
    <source>
        <dbReference type="ARBA" id="ARBA00023125"/>
    </source>
</evidence>
<sequence>MKNEEISYNTKKKFAKGLKKLMKEKSLSKISISEIVRVCDVNRKTFYYHFESIEDLFKWMLEDEAVHVVKEFDLSKDYKKAIFFVMDYLENNQVILNCAYDSIGSEGLKKFFYDDFFEVTSILIENIEKKLGYNCPDDYKNFLSKMYAGAIASIIIDYFSNDEILSKNKLSSYLSSILYSSISASLGNFKSI</sequence>
<keyword evidence="5" id="KW-1185">Reference proteome</keyword>
<dbReference type="InterPro" id="IPR039532">
    <property type="entry name" value="TetR_C_Firmicutes"/>
</dbReference>
<dbReference type="InterPro" id="IPR001647">
    <property type="entry name" value="HTH_TetR"/>
</dbReference>
<dbReference type="GO" id="GO:0003677">
    <property type="term" value="F:DNA binding"/>
    <property type="evidence" value="ECO:0007669"/>
    <property type="project" value="UniProtKB-UniRule"/>
</dbReference>
<evidence type="ECO:0000313" key="5">
    <source>
        <dbReference type="Proteomes" id="UP000441925"/>
    </source>
</evidence>
<dbReference type="Gene3D" id="1.10.357.10">
    <property type="entry name" value="Tetracycline Repressor, domain 2"/>
    <property type="match status" value="1"/>
</dbReference>
<dbReference type="Pfam" id="PF00440">
    <property type="entry name" value="TetR_N"/>
    <property type="match status" value="1"/>
</dbReference>
<evidence type="ECO:0000256" key="2">
    <source>
        <dbReference type="PROSITE-ProRule" id="PRU00335"/>
    </source>
</evidence>
<protein>
    <submittedName>
        <fullName evidence="4">TetR family transcriptional regulator</fullName>
    </submittedName>
</protein>
<organism evidence="4 5">
    <name type="scientific">Anaerococcus porci</name>
    <dbReference type="NCBI Taxonomy" id="2652269"/>
    <lineage>
        <taxon>Bacteria</taxon>
        <taxon>Bacillati</taxon>
        <taxon>Bacillota</taxon>
        <taxon>Tissierellia</taxon>
        <taxon>Tissierellales</taxon>
        <taxon>Peptoniphilaceae</taxon>
        <taxon>Anaerococcus</taxon>
    </lineage>
</organism>
<accession>A0A6N7VFT7</accession>
<gene>
    <name evidence="4" type="ORF">FYJ26_04885</name>
</gene>
<dbReference type="InterPro" id="IPR009057">
    <property type="entry name" value="Homeodomain-like_sf"/>
</dbReference>
<feature type="domain" description="HTH tetR-type" evidence="3">
    <location>
        <begin position="8"/>
        <end position="68"/>
    </location>
</feature>
<reference evidence="4 5" key="1">
    <citation type="submission" date="2019-08" db="EMBL/GenBank/DDBJ databases">
        <title>In-depth cultivation of the pig gut microbiome towards novel bacterial diversity and tailored functional studies.</title>
        <authorList>
            <person name="Wylensek D."/>
            <person name="Hitch T.C.A."/>
            <person name="Clavel T."/>
        </authorList>
    </citation>
    <scope>NUCLEOTIDE SEQUENCE [LARGE SCALE GENOMIC DNA]</scope>
    <source>
        <strain evidence="4 5">WCA-380-WT-2B</strain>
    </source>
</reference>
<name>A0A6N7VFT7_9FIRM</name>
<dbReference type="PANTHER" id="PTHR43479:SF7">
    <property type="entry name" value="TETR-FAMILY TRANSCRIPTIONAL REGULATOR"/>
    <property type="match status" value="1"/>
</dbReference>
<dbReference type="PROSITE" id="PS50977">
    <property type="entry name" value="HTH_TETR_2"/>
    <property type="match status" value="1"/>
</dbReference>
<dbReference type="AlphaFoldDB" id="A0A6N7VFT7"/>
<dbReference type="Pfam" id="PF14278">
    <property type="entry name" value="TetR_C_8"/>
    <property type="match status" value="1"/>
</dbReference>
<evidence type="ECO:0000259" key="3">
    <source>
        <dbReference type="PROSITE" id="PS50977"/>
    </source>
</evidence>
<dbReference type="SUPFAM" id="SSF160631">
    <property type="entry name" value="SMI1/KNR4-like"/>
    <property type="match status" value="1"/>
</dbReference>
<dbReference type="EMBL" id="VULQ01000004">
    <property type="protein sequence ID" value="MSS77751.1"/>
    <property type="molecule type" value="Genomic_DNA"/>
</dbReference>
<dbReference type="PANTHER" id="PTHR43479">
    <property type="entry name" value="ACREF/ENVCD OPERON REPRESSOR-RELATED"/>
    <property type="match status" value="1"/>
</dbReference>